<reference evidence="3" key="1">
    <citation type="journal article" date="2018" name="Nat. Microbiol.">
        <title>Leveraging single-cell genomics to expand the fungal tree of life.</title>
        <authorList>
            <person name="Ahrendt S.R."/>
            <person name="Quandt C.A."/>
            <person name="Ciobanu D."/>
            <person name="Clum A."/>
            <person name="Salamov A."/>
            <person name="Andreopoulos B."/>
            <person name="Cheng J.F."/>
            <person name="Woyke T."/>
            <person name="Pelin A."/>
            <person name="Henrissat B."/>
            <person name="Reynolds N.K."/>
            <person name="Benny G.L."/>
            <person name="Smith M.E."/>
            <person name="James T.Y."/>
            <person name="Grigoriev I.V."/>
        </authorList>
    </citation>
    <scope>NUCLEOTIDE SEQUENCE [LARGE SCALE GENOMIC DNA]</scope>
</reference>
<dbReference type="AlphaFoldDB" id="A0A4P9W434"/>
<protein>
    <submittedName>
        <fullName evidence="2">Uncharacterized protein</fullName>
    </submittedName>
</protein>
<organism evidence="2 3">
    <name type="scientific">Blyttiomyces helicus</name>
    <dbReference type="NCBI Taxonomy" id="388810"/>
    <lineage>
        <taxon>Eukaryota</taxon>
        <taxon>Fungi</taxon>
        <taxon>Fungi incertae sedis</taxon>
        <taxon>Chytridiomycota</taxon>
        <taxon>Chytridiomycota incertae sedis</taxon>
        <taxon>Chytridiomycetes</taxon>
        <taxon>Chytridiomycetes incertae sedis</taxon>
        <taxon>Blyttiomyces</taxon>
    </lineage>
</organism>
<accession>A0A4P9W434</accession>
<keyword evidence="3" id="KW-1185">Reference proteome</keyword>
<feature type="region of interest" description="Disordered" evidence="1">
    <location>
        <begin position="83"/>
        <end position="102"/>
    </location>
</feature>
<feature type="region of interest" description="Disordered" evidence="1">
    <location>
        <begin position="53"/>
        <end position="76"/>
    </location>
</feature>
<evidence type="ECO:0000313" key="2">
    <source>
        <dbReference type="EMBL" id="RKO87101.1"/>
    </source>
</evidence>
<evidence type="ECO:0000313" key="3">
    <source>
        <dbReference type="Proteomes" id="UP000269721"/>
    </source>
</evidence>
<sequence length="297" mass="32113">MSDHRTLIANTLDFAAATLEILRKTPAASDESVFQAAARACAACRREIGLAAPSKAPPRSLQPTAKRARPRCGHSGVQATVGCTPSLRGDRSGGSAADVGRDPHRRALIPVSVVSGAWRSAPKQGFPLCLRPRLQGVEARRDRGALAERQARRCRLDSSCRRDGRMHLPCRQIGLAPIGSHIRVLRLECPLSQTPAFKLLFPIAVNLLPNLRCLSIEIVSNYLMPLSIVAIVFTGCPDLIALRFRGSIGDVEDDFWQTDRIGKSILEGIGRLFSFDFESPAESGDGWSNVNAPGSSD</sequence>
<evidence type="ECO:0000256" key="1">
    <source>
        <dbReference type="SAM" id="MobiDB-lite"/>
    </source>
</evidence>
<name>A0A4P9W434_9FUNG</name>
<dbReference type="EMBL" id="KZ997680">
    <property type="protein sequence ID" value="RKO87101.1"/>
    <property type="molecule type" value="Genomic_DNA"/>
</dbReference>
<gene>
    <name evidence="2" type="ORF">BDK51DRAFT_43342</name>
</gene>
<dbReference type="Proteomes" id="UP000269721">
    <property type="component" value="Unassembled WGS sequence"/>
</dbReference>
<proteinExistence type="predicted"/>